<dbReference type="SUPFAM" id="SSF143120">
    <property type="entry name" value="YefM-like"/>
    <property type="match status" value="1"/>
</dbReference>
<comment type="caution">
    <text evidence="2">The sequence shown here is derived from an EMBL/GenBank/DDBJ whole genome shotgun (WGS) entry which is preliminary data.</text>
</comment>
<evidence type="ECO:0000313" key="2">
    <source>
        <dbReference type="EMBL" id="KKU57746.1"/>
    </source>
</evidence>
<sequence length="81" mass="9066">MQVFNTHQAKTQLSQLIEMALAGEDVIIARAGKPTVKLSKLPTPKKYRVIGKFKGKIHMSPDFDDESDEINEMFYGGSIEP</sequence>
<comment type="similarity">
    <text evidence="1">Belongs to the phD/YefM antitoxin family.</text>
</comment>
<evidence type="ECO:0000313" key="3">
    <source>
        <dbReference type="Proteomes" id="UP000034307"/>
    </source>
</evidence>
<organism evidence="2 3">
    <name type="scientific">Candidatus Amesbacteria bacterium GW2011_GWA2_47_11b</name>
    <dbReference type="NCBI Taxonomy" id="1618358"/>
    <lineage>
        <taxon>Bacteria</taxon>
        <taxon>Candidatus Amesiibacteriota</taxon>
    </lineage>
</organism>
<dbReference type="Proteomes" id="UP000034307">
    <property type="component" value="Unassembled WGS sequence"/>
</dbReference>
<gene>
    <name evidence="2" type="ORF">UX80_C0010G0007</name>
</gene>
<protein>
    <submittedName>
        <fullName evidence="2">Prevent-host-death family protein</fullName>
    </submittedName>
</protein>
<dbReference type="InterPro" id="IPR036165">
    <property type="entry name" value="YefM-like_sf"/>
</dbReference>
<evidence type="ECO:0000256" key="1">
    <source>
        <dbReference type="ARBA" id="ARBA00009981"/>
    </source>
</evidence>
<dbReference type="STRING" id="1618358.UX80_C0010G0007"/>
<dbReference type="Gene3D" id="3.40.1620.10">
    <property type="entry name" value="YefM-like domain"/>
    <property type="match status" value="1"/>
</dbReference>
<dbReference type="AlphaFoldDB" id="A0A0G1RKU1"/>
<accession>A0A0G1RKU1</accession>
<dbReference type="EMBL" id="LCNO01000010">
    <property type="protein sequence ID" value="KKU57746.1"/>
    <property type="molecule type" value="Genomic_DNA"/>
</dbReference>
<proteinExistence type="inferred from homology"/>
<name>A0A0G1RKU1_9BACT</name>
<reference evidence="2 3" key="1">
    <citation type="journal article" date="2015" name="Nature">
        <title>rRNA introns, odd ribosomes, and small enigmatic genomes across a large radiation of phyla.</title>
        <authorList>
            <person name="Brown C.T."/>
            <person name="Hug L.A."/>
            <person name="Thomas B.C."/>
            <person name="Sharon I."/>
            <person name="Castelle C.J."/>
            <person name="Singh A."/>
            <person name="Wilkins M.J."/>
            <person name="Williams K.H."/>
            <person name="Banfield J.F."/>
        </authorList>
    </citation>
    <scope>NUCLEOTIDE SEQUENCE [LARGE SCALE GENOMIC DNA]</scope>
</reference>